<dbReference type="RefSeq" id="WP_057776343.1">
    <property type="nucleotide sequence ID" value="NZ_CP042593.1"/>
</dbReference>
<dbReference type="OrthoDB" id="7205479at2"/>
<dbReference type="Pfam" id="PF04020">
    <property type="entry name" value="Phage_holin_4_2"/>
    <property type="match status" value="1"/>
</dbReference>
<sequence length="119" mass="13071">MRWIVGILINAILFIAIAGFLDESFYVSSFGAAIGASAILSILNILVRPILIILTLPITFLTLGLFLFVVNAFTLRITDDIMGKSFEISSFGITILVAFIMSVANLIIQKAIFERSKEK</sequence>
<evidence type="ECO:0000313" key="3">
    <source>
        <dbReference type="Proteomes" id="UP000321555"/>
    </source>
</evidence>
<dbReference type="Proteomes" id="UP000321555">
    <property type="component" value="Chromosome"/>
</dbReference>
<organism evidence="2 3">
    <name type="scientific">Cytobacillus dafuensis</name>
    <name type="common">Bacillus dafuensis</name>
    <dbReference type="NCBI Taxonomy" id="1742359"/>
    <lineage>
        <taxon>Bacteria</taxon>
        <taxon>Bacillati</taxon>
        <taxon>Bacillota</taxon>
        <taxon>Bacilli</taxon>
        <taxon>Bacillales</taxon>
        <taxon>Bacillaceae</taxon>
        <taxon>Cytobacillus</taxon>
    </lineage>
</organism>
<protein>
    <submittedName>
        <fullName evidence="2">Phage holin family protein</fullName>
    </submittedName>
</protein>
<gene>
    <name evidence="2" type="ORF">FSZ17_21030</name>
</gene>
<dbReference type="InterPro" id="IPR007165">
    <property type="entry name" value="Phage_holin_4_2"/>
</dbReference>
<accession>A0A5B8Z8V8</accession>
<feature type="transmembrane region" description="Helical" evidence="1">
    <location>
        <begin position="88"/>
        <end position="108"/>
    </location>
</feature>
<dbReference type="PANTHER" id="PTHR37309:SF1">
    <property type="entry name" value="SLR0284 PROTEIN"/>
    <property type="match status" value="1"/>
</dbReference>
<name>A0A5B8Z8V8_CYTDA</name>
<feature type="transmembrane region" description="Helical" evidence="1">
    <location>
        <begin position="5"/>
        <end position="21"/>
    </location>
</feature>
<dbReference type="AlphaFoldDB" id="A0A5B8Z8V8"/>
<feature type="transmembrane region" description="Helical" evidence="1">
    <location>
        <begin position="27"/>
        <end position="47"/>
    </location>
</feature>
<dbReference type="STRING" id="1742359.GCA_001439625_01304"/>
<reference evidence="3" key="1">
    <citation type="submission" date="2019-08" db="EMBL/GenBank/DDBJ databases">
        <authorList>
            <person name="Zheng X."/>
        </authorList>
    </citation>
    <scope>NUCLEOTIDE SEQUENCE [LARGE SCALE GENOMIC DNA]</scope>
    <source>
        <strain evidence="3">FJAT-25496</strain>
    </source>
</reference>
<feature type="transmembrane region" description="Helical" evidence="1">
    <location>
        <begin position="54"/>
        <end position="76"/>
    </location>
</feature>
<evidence type="ECO:0000256" key="1">
    <source>
        <dbReference type="SAM" id="Phobius"/>
    </source>
</evidence>
<dbReference type="KEGG" id="bda:FSZ17_21030"/>
<dbReference type="EMBL" id="CP042593">
    <property type="protein sequence ID" value="QED49545.1"/>
    <property type="molecule type" value="Genomic_DNA"/>
</dbReference>
<keyword evidence="1" id="KW-0472">Membrane</keyword>
<keyword evidence="1" id="KW-0812">Transmembrane</keyword>
<keyword evidence="1" id="KW-1133">Transmembrane helix</keyword>
<dbReference type="PANTHER" id="PTHR37309">
    <property type="entry name" value="SLR0284 PROTEIN"/>
    <property type="match status" value="1"/>
</dbReference>
<evidence type="ECO:0000313" key="2">
    <source>
        <dbReference type="EMBL" id="QED49545.1"/>
    </source>
</evidence>
<keyword evidence="3" id="KW-1185">Reference proteome</keyword>
<proteinExistence type="predicted"/>